<evidence type="ECO:0000313" key="3">
    <source>
        <dbReference type="Proteomes" id="UP000248584"/>
    </source>
</evidence>
<dbReference type="InterPro" id="IPR029044">
    <property type="entry name" value="Nucleotide-diphossugar_trans"/>
</dbReference>
<reference evidence="2 3" key="1">
    <citation type="submission" date="2018-06" db="EMBL/GenBank/DDBJ databases">
        <title>Genomic Encyclopedia of Archaeal and Bacterial Type Strains, Phase II (KMG-II): from individual species to whole genera.</title>
        <authorList>
            <person name="Goeker M."/>
        </authorList>
    </citation>
    <scope>NUCLEOTIDE SEQUENCE [LARGE SCALE GENOMIC DNA]</scope>
    <source>
        <strain evidence="2 3">DSM 17205</strain>
    </source>
</reference>
<name>A0ABX5PYE8_9FLAO</name>
<dbReference type="InterPro" id="IPR001173">
    <property type="entry name" value="Glyco_trans_2-like"/>
</dbReference>
<dbReference type="SUPFAM" id="SSF53448">
    <property type="entry name" value="Nucleotide-diphospho-sugar transferases"/>
    <property type="match status" value="1"/>
</dbReference>
<dbReference type="PANTHER" id="PTHR22916">
    <property type="entry name" value="GLYCOSYLTRANSFERASE"/>
    <property type="match status" value="1"/>
</dbReference>
<evidence type="ECO:0000313" key="2">
    <source>
        <dbReference type="EMBL" id="PZX40937.1"/>
    </source>
</evidence>
<dbReference type="GO" id="GO:0016740">
    <property type="term" value="F:transferase activity"/>
    <property type="evidence" value="ECO:0007669"/>
    <property type="project" value="UniProtKB-KW"/>
</dbReference>
<dbReference type="PANTHER" id="PTHR22916:SF3">
    <property type="entry name" value="UDP-GLCNAC:BETAGAL BETA-1,3-N-ACETYLGLUCOSAMINYLTRANSFERASE-LIKE PROTEIN 1"/>
    <property type="match status" value="1"/>
</dbReference>
<gene>
    <name evidence="2" type="ORF">LX97_01710</name>
</gene>
<comment type="caution">
    <text evidence="2">The sequence shown here is derived from an EMBL/GenBank/DDBJ whole genome shotgun (WGS) entry which is preliminary data.</text>
</comment>
<dbReference type="RefSeq" id="WP_015362908.1">
    <property type="nucleotide sequence ID" value="NZ_QKZR01000002.1"/>
</dbReference>
<feature type="domain" description="Glycosyltransferase 2-like" evidence="1">
    <location>
        <begin position="3"/>
        <end position="134"/>
    </location>
</feature>
<dbReference type="Pfam" id="PF00535">
    <property type="entry name" value="Glycos_transf_2"/>
    <property type="match status" value="1"/>
</dbReference>
<sequence>MISIIIATYNRAAYIAETLSAIQNQTYGDFECIIIDDGSTDHTDEIVQEFVNNDERFIYLQRPERVPKGANFSRNYGYTLSKGDYVKFFDSDDVMLPHHLETSMKYLKEGNYDFVVGDCVNFDETGLLERPYEIDRTTAELTAMRFADFKTAWITNDLLVKRKYADQIEFLAGLRDQATEYQYNIKLLLLTENGFLINEILTHRRIHDQGIVEMAKKDMNVFKATTADNFLATVNYFKNSGAIKMNKWMLSSQLQINYELAKSKVMPEKIWKTTSLLVKFFGGKGILYPFAIGVTYLTGKGYAIMKYIRS</sequence>
<keyword evidence="3" id="KW-1185">Reference proteome</keyword>
<protein>
    <submittedName>
        <fullName evidence="2">Glycosyl transferase family 2</fullName>
    </submittedName>
</protein>
<organism evidence="2 3">
    <name type="scientific">Nonlabens dokdonensis</name>
    <dbReference type="NCBI Taxonomy" id="328515"/>
    <lineage>
        <taxon>Bacteria</taxon>
        <taxon>Pseudomonadati</taxon>
        <taxon>Bacteroidota</taxon>
        <taxon>Flavobacteriia</taxon>
        <taxon>Flavobacteriales</taxon>
        <taxon>Flavobacteriaceae</taxon>
        <taxon>Nonlabens</taxon>
    </lineage>
</organism>
<dbReference type="EMBL" id="QKZR01000002">
    <property type="protein sequence ID" value="PZX40937.1"/>
    <property type="molecule type" value="Genomic_DNA"/>
</dbReference>
<keyword evidence="2" id="KW-0808">Transferase</keyword>
<proteinExistence type="predicted"/>
<dbReference type="CDD" id="cd00761">
    <property type="entry name" value="Glyco_tranf_GTA_type"/>
    <property type="match status" value="1"/>
</dbReference>
<dbReference type="Proteomes" id="UP000248584">
    <property type="component" value="Unassembled WGS sequence"/>
</dbReference>
<accession>A0ABX5PYE8</accession>
<evidence type="ECO:0000259" key="1">
    <source>
        <dbReference type="Pfam" id="PF00535"/>
    </source>
</evidence>
<dbReference type="Gene3D" id="3.90.550.10">
    <property type="entry name" value="Spore Coat Polysaccharide Biosynthesis Protein SpsA, Chain A"/>
    <property type="match status" value="1"/>
</dbReference>